<evidence type="ECO:0000313" key="1">
    <source>
        <dbReference type="EMBL" id="EJX47222.1"/>
    </source>
</evidence>
<gene>
    <name evidence="1" type="ORF">HMPREF1378_03284</name>
</gene>
<organism evidence="1 2">
    <name type="scientific">Enterococcus faecium R496</name>
    <dbReference type="NCBI Taxonomy" id="1134836"/>
    <lineage>
        <taxon>Bacteria</taxon>
        <taxon>Bacillati</taxon>
        <taxon>Bacillota</taxon>
        <taxon>Bacilli</taxon>
        <taxon>Lactobacillales</taxon>
        <taxon>Enterococcaceae</taxon>
        <taxon>Enterococcus</taxon>
    </lineage>
</organism>
<comment type="caution">
    <text evidence="1">The sequence shown here is derived from an EMBL/GenBank/DDBJ whole genome shotgun (WGS) entry which is preliminary data.</text>
</comment>
<reference evidence="1 2" key="1">
    <citation type="submission" date="2012-04" db="EMBL/GenBank/DDBJ databases">
        <authorList>
            <person name="Weinstock G."/>
            <person name="Sodergren E."/>
            <person name="Lobos E.A."/>
            <person name="Fulton L."/>
            <person name="Fulton R."/>
            <person name="Courtney L."/>
            <person name="Fronick C."/>
            <person name="O'Laughlin M."/>
            <person name="Godfrey J."/>
            <person name="Wilson R.M."/>
            <person name="Miner T."/>
            <person name="Farmer C."/>
            <person name="Delehaunty K."/>
            <person name="Cordes M."/>
            <person name="Minx P."/>
            <person name="Tomlinson C."/>
            <person name="Chen J."/>
            <person name="Wollam A."/>
            <person name="Pepin K.H."/>
            <person name="Bhonagiri V."/>
            <person name="Zhang X."/>
            <person name="Suruliraj S."/>
            <person name="Warren W."/>
            <person name="Mitreva M."/>
            <person name="Mardis E.R."/>
            <person name="Wilson R.K."/>
        </authorList>
    </citation>
    <scope>NUCLEOTIDE SEQUENCE [LARGE SCALE GENOMIC DNA]</scope>
    <source>
        <strain evidence="1 2">R496</strain>
    </source>
</reference>
<name>A0AAV3GQD8_ENTFC</name>
<protein>
    <submittedName>
        <fullName evidence="1">Uncharacterized protein</fullName>
    </submittedName>
</protein>
<accession>A0AAV3GQD8</accession>
<evidence type="ECO:0000313" key="2">
    <source>
        <dbReference type="Proteomes" id="UP000006402"/>
    </source>
</evidence>
<sequence length="76" mass="8684">MKARNASAGKATVKTTFDRIFPTDSEKIPFFLQTNPNNIIKTVEVIALTIDISVKVDRKMSNKFIFLLLIMFIYSQ</sequence>
<dbReference type="EMBL" id="AMAH01000292">
    <property type="protein sequence ID" value="EJX47222.1"/>
    <property type="molecule type" value="Genomic_DNA"/>
</dbReference>
<proteinExistence type="predicted"/>
<dbReference type="Proteomes" id="UP000006402">
    <property type="component" value="Unassembled WGS sequence"/>
</dbReference>
<dbReference type="AlphaFoldDB" id="A0AAV3GQD8"/>